<dbReference type="EMBL" id="QENQ01000001">
    <property type="protein sequence ID" value="PVX29625.1"/>
    <property type="molecule type" value="Genomic_DNA"/>
</dbReference>
<dbReference type="GO" id="GO:0016787">
    <property type="term" value="F:hydrolase activity"/>
    <property type="evidence" value="ECO:0007669"/>
    <property type="project" value="UniProtKB-KW"/>
</dbReference>
<reference evidence="4 5" key="1">
    <citation type="submission" date="2018-05" db="EMBL/GenBank/DDBJ databases">
        <title>Description of Sphingomonas pokkalii sp nov, isolated from the rhizosphere of saline tolerant pokkali rice and its draft genome analysis.</title>
        <authorList>
            <person name="Menon R."/>
            <person name="Kumari S."/>
            <person name="Rameshkumar N."/>
        </authorList>
    </citation>
    <scope>NUCLEOTIDE SEQUENCE [LARGE SCALE GENOMIC DNA]</scope>
    <source>
        <strain evidence="4 5">L3B27</strain>
    </source>
</reference>
<proteinExistence type="predicted"/>
<dbReference type="Gene3D" id="3.90.79.10">
    <property type="entry name" value="Nucleoside Triphosphate Pyrophosphohydrolase"/>
    <property type="match status" value="1"/>
</dbReference>
<sequence>MVFSRFRSSPVVAAAIAGALRGYLAIRTVGWFVTRPQTRGVRAIALTATGAVILVRHSYLPGWHLPGGGQARSETAEAALLRELREEIGMVTHGPVRLLGELAHRPNYRRDTVTLAVVEAIDFAFQPSLEITDAVAFDPDDLPAGTTSATRRRIAEWRAARPPAPNW</sequence>
<dbReference type="Pfam" id="PF00293">
    <property type="entry name" value="NUDIX"/>
    <property type="match status" value="1"/>
</dbReference>
<dbReference type="AlphaFoldDB" id="A0A2U0SED0"/>
<evidence type="ECO:0000313" key="4">
    <source>
        <dbReference type="EMBL" id="PVX29625.1"/>
    </source>
</evidence>
<dbReference type="PROSITE" id="PS51462">
    <property type="entry name" value="NUDIX"/>
    <property type="match status" value="1"/>
</dbReference>
<feature type="domain" description="Nudix hydrolase" evidence="3">
    <location>
        <begin position="36"/>
        <end position="160"/>
    </location>
</feature>
<accession>A0A2U0SED0</accession>
<dbReference type="PROSITE" id="PS00893">
    <property type="entry name" value="NUDIX_BOX"/>
    <property type="match status" value="1"/>
</dbReference>
<evidence type="ECO:0000256" key="1">
    <source>
        <dbReference type="ARBA" id="ARBA00001946"/>
    </source>
</evidence>
<gene>
    <name evidence="4" type="ORF">DD559_10080</name>
</gene>
<evidence type="ECO:0000259" key="3">
    <source>
        <dbReference type="PROSITE" id="PS51462"/>
    </source>
</evidence>
<dbReference type="InterPro" id="IPR015797">
    <property type="entry name" value="NUDIX_hydrolase-like_dom_sf"/>
</dbReference>
<name>A0A2U0SED0_9SPHN</name>
<evidence type="ECO:0000313" key="5">
    <source>
        <dbReference type="Proteomes" id="UP000245890"/>
    </source>
</evidence>
<dbReference type="PANTHER" id="PTHR43046:SF2">
    <property type="entry name" value="8-OXO-DGTP DIPHOSPHATASE-RELATED"/>
    <property type="match status" value="1"/>
</dbReference>
<comment type="caution">
    <text evidence="4">The sequence shown here is derived from an EMBL/GenBank/DDBJ whole genome shotgun (WGS) entry which is preliminary data.</text>
</comment>
<comment type="cofactor">
    <cofactor evidence="1">
        <name>Mg(2+)</name>
        <dbReference type="ChEBI" id="CHEBI:18420"/>
    </cofactor>
</comment>
<evidence type="ECO:0000256" key="2">
    <source>
        <dbReference type="ARBA" id="ARBA00022801"/>
    </source>
</evidence>
<protein>
    <submittedName>
        <fullName evidence="4">NUDIX hydrolase</fullName>
    </submittedName>
</protein>
<dbReference type="InterPro" id="IPR000086">
    <property type="entry name" value="NUDIX_hydrolase_dom"/>
</dbReference>
<dbReference type="OrthoDB" id="8480561at2"/>
<dbReference type="PANTHER" id="PTHR43046">
    <property type="entry name" value="GDP-MANNOSE MANNOSYL HYDROLASE"/>
    <property type="match status" value="1"/>
</dbReference>
<dbReference type="Proteomes" id="UP000245890">
    <property type="component" value="Unassembled WGS sequence"/>
</dbReference>
<dbReference type="InterPro" id="IPR020084">
    <property type="entry name" value="NUDIX_hydrolase_CS"/>
</dbReference>
<keyword evidence="5" id="KW-1185">Reference proteome</keyword>
<keyword evidence="2 4" id="KW-0378">Hydrolase</keyword>
<dbReference type="SUPFAM" id="SSF55811">
    <property type="entry name" value="Nudix"/>
    <property type="match status" value="1"/>
</dbReference>
<dbReference type="RefSeq" id="WP_116469060.1">
    <property type="nucleotide sequence ID" value="NZ_QENQ01000001.1"/>
</dbReference>
<organism evidence="4 5">
    <name type="scientific">Sphingomonas pokkalii</name>
    <dbReference type="NCBI Taxonomy" id="2175090"/>
    <lineage>
        <taxon>Bacteria</taxon>
        <taxon>Pseudomonadati</taxon>
        <taxon>Pseudomonadota</taxon>
        <taxon>Alphaproteobacteria</taxon>
        <taxon>Sphingomonadales</taxon>
        <taxon>Sphingomonadaceae</taxon>
        <taxon>Sphingomonas</taxon>
    </lineage>
</organism>